<accession>A0A0F9P058</accession>
<gene>
    <name evidence="1" type="ORF">LCGC14_0887580</name>
</gene>
<sequence length="66" mass="7717">MILSQSFLNSNLEDVHFCHNLLKSIFSEKKIFSLTSLKFLADINFRYNPILNTIQIKSEGKLVNYH</sequence>
<protein>
    <submittedName>
        <fullName evidence="1">Uncharacterized protein</fullName>
    </submittedName>
</protein>
<name>A0A0F9P058_9ZZZZ</name>
<evidence type="ECO:0000313" key="1">
    <source>
        <dbReference type="EMBL" id="KKN25175.1"/>
    </source>
</evidence>
<comment type="caution">
    <text evidence="1">The sequence shown here is derived from an EMBL/GenBank/DDBJ whole genome shotgun (WGS) entry which is preliminary data.</text>
</comment>
<dbReference type="EMBL" id="LAZR01002823">
    <property type="protein sequence ID" value="KKN25175.1"/>
    <property type="molecule type" value="Genomic_DNA"/>
</dbReference>
<dbReference type="AlphaFoldDB" id="A0A0F9P058"/>
<reference evidence="1" key="1">
    <citation type="journal article" date="2015" name="Nature">
        <title>Complex archaea that bridge the gap between prokaryotes and eukaryotes.</title>
        <authorList>
            <person name="Spang A."/>
            <person name="Saw J.H."/>
            <person name="Jorgensen S.L."/>
            <person name="Zaremba-Niedzwiedzka K."/>
            <person name="Martijn J."/>
            <person name="Lind A.E."/>
            <person name="van Eijk R."/>
            <person name="Schleper C."/>
            <person name="Guy L."/>
            <person name="Ettema T.J."/>
        </authorList>
    </citation>
    <scope>NUCLEOTIDE SEQUENCE</scope>
</reference>
<proteinExistence type="predicted"/>
<organism evidence="1">
    <name type="scientific">marine sediment metagenome</name>
    <dbReference type="NCBI Taxonomy" id="412755"/>
    <lineage>
        <taxon>unclassified sequences</taxon>
        <taxon>metagenomes</taxon>
        <taxon>ecological metagenomes</taxon>
    </lineage>
</organism>